<dbReference type="InterPro" id="IPR052910">
    <property type="entry name" value="ABC-Purine-Binding"/>
</dbReference>
<dbReference type="InterPro" id="IPR003760">
    <property type="entry name" value="PnrA-like"/>
</dbReference>
<dbReference type="EMBL" id="AEQP01000014">
    <property type="protein sequence ID" value="EFV94595.1"/>
    <property type="molecule type" value="Genomic_DNA"/>
</dbReference>
<feature type="compositionally biased region" description="Low complexity" evidence="2">
    <location>
        <begin position="21"/>
        <end position="83"/>
    </location>
</feature>
<evidence type="ECO:0000313" key="4">
    <source>
        <dbReference type="EMBL" id="EFV94595.1"/>
    </source>
</evidence>
<reference evidence="4 5" key="1">
    <citation type="submission" date="2010-12" db="EMBL/GenBank/DDBJ databases">
        <authorList>
            <person name="Muzny D."/>
            <person name="Qin X."/>
            <person name="Deng J."/>
            <person name="Jiang H."/>
            <person name="Liu Y."/>
            <person name="Qu J."/>
            <person name="Song X.-Z."/>
            <person name="Zhang L."/>
            <person name="Thornton R."/>
            <person name="Coyle M."/>
            <person name="Francisco L."/>
            <person name="Jackson L."/>
            <person name="Javaid M."/>
            <person name="Korchina V."/>
            <person name="Kovar C."/>
            <person name="Mata R."/>
            <person name="Mathew T."/>
            <person name="Ngo R."/>
            <person name="Nguyen L."/>
            <person name="Nguyen N."/>
            <person name="Okwuonu G."/>
            <person name="Ongeri F."/>
            <person name="Pham C."/>
            <person name="Simmons D."/>
            <person name="Wilczek-Boney K."/>
            <person name="Hale W."/>
            <person name="Jakkamsetti A."/>
            <person name="Pham P."/>
            <person name="Ruth R."/>
            <person name="San Lucas F."/>
            <person name="Warren J."/>
            <person name="Zhang J."/>
            <person name="Zhao Z."/>
            <person name="Zhou C."/>
            <person name="Zhu D."/>
            <person name="Lee S."/>
            <person name="Bess C."/>
            <person name="Blankenburg K."/>
            <person name="Forbes L."/>
            <person name="Fu Q."/>
            <person name="Gubbala S."/>
            <person name="Hirani K."/>
            <person name="Jayaseelan J.C."/>
            <person name="Lara F."/>
            <person name="Munidasa M."/>
            <person name="Palculict T."/>
            <person name="Patil S."/>
            <person name="Pu L.-L."/>
            <person name="Saada N."/>
            <person name="Tang L."/>
            <person name="Weissenberger G."/>
            <person name="Zhu Y."/>
            <person name="Hemphill L."/>
            <person name="Shang Y."/>
            <person name="Youmans B."/>
            <person name="Ayvaz T."/>
            <person name="Ross M."/>
            <person name="Santibanez J."/>
            <person name="Aqrawi P."/>
            <person name="Gross S."/>
            <person name="Joshi V."/>
            <person name="Fowler G."/>
            <person name="Nazareth L."/>
            <person name="Reid J."/>
            <person name="Worley K."/>
            <person name="Petrosino J."/>
            <person name="Highlander S."/>
            <person name="Gibbs R."/>
        </authorList>
    </citation>
    <scope>NUCLEOTIDE SEQUENCE [LARGE SCALE GENOMIC DNA]</scope>
    <source>
        <strain evidence="4 5">ATCC 51599</strain>
    </source>
</reference>
<dbReference type="PANTHER" id="PTHR43208">
    <property type="entry name" value="ABC TRANSPORTER SUBSTRATE-BINDING PROTEIN"/>
    <property type="match status" value="1"/>
</dbReference>
<dbReference type="SUPFAM" id="SSF53822">
    <property type="entry name" value="Periplasmic binding protein-like I"/>
    <property type="match status" value="1"/>
</dbReference>
<dbReference type="GO" id="GO:0005886">
    <property type="term" value="C:plasma membrane"/>
    <property type="evidence" value="ECO:0007669"/>
    <property type="project" value="InterPro"/>
</dbReference>
<dbReference type="PANTHER" id="PTHR43208:SF1">
    <property type="entry name" value="ABC TRANSPORTER SUBSTRATE-BINDING PROTEIN"/>
    <property type="match status" value="1"/>
</dbReference>
<accession>E7RY96</accession>
<dbReference type="Pfam" id="PF02608">
    <property type="entry name" value="Bmp"/>
    <property type="match status" value="1"/>
</dbReference>
<name>E7RY96_9BURK</name>
<dbReference type="CDD" id="cd19963">
    <property type="entry name" value="PBP1_BMP-like"/>
    <property type="match status" value="1"/>
</dbReference>
<evidence type="ECO:0000256" key="2">
    <source>
        <dbReference type="SAM" id="MobiDB-lite"/>
    </source>
</evidence>
<keyword evidence="1" id="KW-0732">Signal</keyword>
<proteinExistence type="predicted"/>
<comment type="caution">
    <text evidence="4">The sequence shown here is derived from an EMBL/GenBank/DDBJ whole genome shotgun (WGS) entry which is preliminary data.</text>
</comment>
<dbReference type="Proteomes" id="UP000011021">
    <property type="component" value="Unassembled WGS sequence"/>
</dbReference>
<evidence type="ECO:0000259" key="3">
    <source>
        <dbReference type="Pfam" id="PF02608"/>
    </source>
</evidence>
<organism evidence="4 5">
    <name type="scientific">Lautropia mirabilis ATCC 51599</name>
    <dbReference type="NCBI Taxonomy" id="887898"/>
    <lineage>
        <taxon>Bacteria</taxon>
        <taxon>Pseudomonadati</taxon>
        <taxon>Pseudomonadota</taxon>
        <taxon>Betaproteobacteria</taxon>
        <taxon>Burkholderiales</taxon>
        <taxon>Burkholderiaceae</taxon>
        <taxon>Lautropia</taxon>
    </lineage>
</organism>
<dbReference type="Gene3D" id="3.40.50.2300">
    <property type="match status" value="2"/>
</dbReference>
<evidence type="ECO:0000313" key="5">
    <source>
        <dbReference type="Proteomes" id="UP000011021"/>
    </source>
</evidence>
<evidence type="ECO:0000256" key="1">
    <source>
        <dbReference type="ARBA" id="ARBA00022729"/>
    </source>
</evidence>
<gene>
    <name evidence="4" type="ORF">HMPREF0551_1660</name>
</gene>
<dbReference type="eggNOG" id="COG1744">
    <property type="taxonomic scope" value="Bacteria"/>
</dbReference>
<feature type="region of interest" description="Disordered" evidence="2">
    <location>
        <begin position="1"/>
        <end position="99"/>
    </location>
</feature>
<dbReference type="AlphaFoldDB" id="E7RY96"/>
<sequence>MLVLAAPLAAQPTLDQPEKVQPAAAAADKAAGQAEAASGQKASAEQGAAAEQKAAAGQGAAAGQKAPAGQDAPADQKAPAAQGTPASQQDSTAKAEPAARAEAELKVGFVLPTTPDGSGWSRSHQQGIDALRQQLGDRVAVTVLDNVKDVDAEKAFRKLVEDGNRLIFGTGATYEALMKRLALEYPDVRWEVAGLGTSAGNIRSYGVRAYEGVYLAGVAAGKMTKTDTVGFVAPVPIPEVVRNIDAFALGAQSVNPTARVKVAWVNGWADPVRETEATQTLISGGADVIIYNTATTDPLKQAERVGKYAFGWGADMSQAAPKAHLGSVAFDWAGYYVQTVQQVLDKRWKPAPTWQGLRDGRVDLVALSDKLTPEARAAVEEKRKALREGKLQIWKGPLVTVDDRELLPAGKVGDDRFLEGLMTYVKGVEGQVPAGR</sequence>
<dbReference type="HOGENOM" id="CLU_038813_2_0_4"/>
<dbReference type="InterPro" id="IPR028082">
    <property type="entry name" value="Peripla_BP_I"/>
</dbReference>
<dbReference type="STRING" id="887898.HMPREF0551_1660"/>
<feature type="domain" description="ABC transporter substrate-binding protein PnrA-like" evidence="3">
    <location>
        <begin position="106"/>
        <end position="379"/>
    </location>
</feature>
<keyword evidence="5" id="KW-1185">Reference proteome</keyword>
<protein>
    <submittedName>
        <fullName evidence="4">Basic membrane protein</fullName>
    </submittedName>
</protein>